<name>A0AA36GMN0_CYLNA</name>
<gene>
    <name evidence="1" type="ORF">CYNAS_LOCUS6807</name>
</gene>
<dbReference type="EMBL" id="CATQJL010000112">
    <property type="protein sequence ID" value="CAJ0594824.1"/>
    <property type="molecule type" value="Genomic_DNA"/>
</dbReference>
<proteinExistence type="predicted"/>
<dbReference type="Proteomes" id="UP001176961">
    <property type="component" value="Unassembled WGS sequence"/>
</dbReference>
<dbReference type="Pfam" id="PF10266">
    <property type="entry name" value="Strumpellin"/>
    <property type="match status" value="1"/>
</dbReference>
<dbReference type="AlphaFoldDB" id="A0AA36GMN0"/>
<protein>
    <submittedName>
        <fullName evidence="1">Uncharacterized protein</fullName>
    </submittedName>
</protein>
<dbReference type="GO" id="GO:0071203">
    <property type="term" value="C:WASH complex"/>
    <property type="evidence" value="ECO:0007669"/>
    <property type="project" value="InterPro"/>
</dbReference>
<organism evidence="1 2">
    <name type="scientific">Cylicocyclus nassatus</name>
    <name type="common">Nematode worm</name>
    <dbReference type="NCBI Taxonomy" id="53992"/>
    <lineage>
        <taxon>Eukaryota</taxon>
        <taxon>Metazoa</taxon>
        <taxon>Ecdysozoa</taxon>
        <taxon>Nematoda</taxon>
        <taxon>Chromadorea</taxon>
        <taxon>Rhabditida</taxon>
        <taxon>Rhabditina</taxon>
        <taxon>Rhabditomorpha</taxon>
        <taxon>Strongyloidea</taxon>
        <taxon>Strongylidae</taxon>
        <taxon>Cylicocyclus</taxon>
    </lineage>
</organism>
<sequence length="386" mass="44218">MGICMSSFQTICSKSEFIEIRQIVEYYFRDEWVLQLGLDLNDNVLDACQSYRAASSAISSQVDVAEAKDMASYHYNALSKLDIPQEYISHHQLVFQAVTLNHVIGNINYRPEFNVETPRRPLSLSQRDSLYACITAGVLDLKAAAELIFHQKQCGQFNIVTYQEFVNSETASRIVSYSSEGLTGSTGRNLEIRLIAHQLQADITTAKVEKMRREMEIRSNGEPPENTAISLINCKKDWVLAGPPPFIEVNLNDLVVGHLEGRKESKTLFKRFAALYRHILQKVTDPPYRIQEYAIRENEKGGRNKNLQNLPRVVENMLMEVKMQDASLSDEVDEVKKQPEWKIMKESTREEPDESLIPEEARLHNERLLVPTLELELDQTDRLSRI</sequence>
<evidence type="ECO:0000313" key="2">
    <source>
        <dbReference type="Proteomes" id="UP001176961"/>
    </source>
</evidence>
<accession>A0AA36GMN0</accession>
<reference evidence="1" key="1">
    <citation type="submission" date="2023-07" db="EMBL/GenBank/DDBJ databases">
        <authorList>
            <consortium name="CYATHOMIX"/>
        </authorList>
    </citation>
    <scope>NUCLEOTIDE SEQUENCE</scope>
    <source>
        <strain evidence="1">N/A</strain>
    </source>
</reference>
<dbReference type="InterPro" id="IPR019393">
    <property type="entry name" value="WASH_strumpellin"/>
</dbReference>
<keyword evidence="2" id="KW-1185">Reference proteome</keyword>
<evidence type="ECO:0000313" key="1">
    <source>
        <dbReference type="EMBL" id="CAJ0594824.1"/>
    </source>
</evidence>
<comment type="caution">
    <text evidence="1">The sequence shown here is derived from an EMBL/GenBank/DDBJ whole genome shotgun (WGS) entry which is preliminary data.</text>
</comment>